<sequence length="151" mass="15337">MPLNSRTLLIAASLAVAGVPALAGGSAAGGASLAVTISGIKSSKGVIRLAVCPPAAGFPECKGHMVKAADLAIDKGKAHAVFSGLAPGSYAISVFHDANGNGRLDTFAGIPREGYGFSANPGFKPRAPRFDEAKIDLDGDAATEIRMRYIL</sequence>
<dbReference type="EMBL" id="PHUF01000002">
    <property type="protein sequence ID" value="PKB26003.1"/>
    <property type="molecule type" value="Genomic_DNA"/>
</dbReference>
<comment type="caution">
    <text evidence="2">The sequence shown here is derived from an EMBL/GenBank/DDBJ whole genome shotgun (WGS) entry which is preliminary data.</text>
</comment>
<name>A0A2N0I493_9SPHN</name>
<dbReference type="InterPro" id="IPR018673">
    <property type="entry name" value="DUF2141"/>
</dbReference>
<evidence type="ECO:0000256" key="1">
    <source>
        <dbReference type="SAM" id="SignalP"/>
    </source>
</evidence>
<dbReference type="OrthoDB" id="9788332at2"/>
<dbReference type="Proteomes" id="UP000232587">
    <property type="component" value="Unassembled WGS sequence"/>
</dbReference>
<evidence type="ECO:0000313" key="2">
    <source>
        <dbReference type="EMBL" id="PKB26003.1"/>
    </source>
</evidence>
<evidence type="ECO:0000313" key="3">
    <source>
        <dbReference type="Proteomes" id="UP000232587"/>
    </source>
</evidence>
<feature type="signal peptide" evidence="1">
    <location>
        <begin position="1"/>
        <end position="23"/>
    </location>
</feature>
<feature type="chain" id="PRO_5014651076" evidence="1">
    <location>
        <begin position="24"/>
        <end position="151"/>
    </location>
</feature>
<dbReference type="AlphaFoldDB" id="A0A2N0I493"/>
<organism evidence="2 3">
    <name type="scientific">Novosphingobium kunmingense</name>
    <dbReference type="NCBI Taxonomy" id="1211806"/>
    <lineage>
        <taxon>Bacteria</taxon>
        <taxon>Pseudomonadati</taxon>
        <taxon>Pseudomonadota</taxon>
        <taxon>Alphaproteobacteria</taxon>
        <taxon>Sphingomonadales</taxon>
        <taxon>Sphingomonadaceae</taxon>
        <taxon>Novosphingobium</taxon>
    </lineage>
</organism>
<protein>
    <submittedName>
        <fullName evidence="2">Uncharacterized protein (DUF2141 family)</fullName>
    </submittedName>
</protein>
<gene>
    <name evidence="2" type="ORF">B0I00_1211</name>
</gene>
<proteinExistence type="predicted"/>
<dbReference type="Pfam" id="PF09912">
    <property type="entry name" value="DUF2141"/>
    <property type="match status" value="1"/>
</dbReference>
<keyword evidence="1" id="KW-0732">Signal</keyword>
<keyword evidence="3" id="KW-1185">Reference proteome</keyword>
<reference evidence="2 3" key="1">
    <citation type="submission" date="2017-11" db="EMBL/GenBank/DDBJ databases">
        <title>Genomic Encyclopedia of Type Strains, Phase III (KMG-III): the genomes of soil and plant-associated and newly described type strains.</title>
        <authorList>
            <person name="Whitman W."/>
        </authorList>
    </citation>
    <scope>NUCLEOTIDE SEQUENCE [LARGE SCALE GENOMIC DNA]</scope>
    <source>
        <strain evidence="2 3">CGMCC 1.12274</strain>
    </source>
</reference>
<accession>A0A2N0I493</accession>